<dbReference type="PROSITE" id="PS00061">
    <property type="entry name" value="ADH_SHORT"/>
    <property type="match status" value="1"/>
</dbReference>
<dbReference type="InterPro" id="IPR057326">
    <property type="entry name" value="KR_dom"/>
</dbReference>
<dbReference type="SMART" id="SM00822">
    <property type="entry name" value="PKS_KR"/>
    <property type="match status" value="1"/>
</dbReference>
<dbReference type="InterPro" id="IPR002347">
    <property type="entry name" value="SDR_fam"/>
</dbReference>
<comment type="similarity">
    <text evidence="1">Belongs to the short-chain dehydrogenases/reductases (SDR) family.</text>
</comment>
<dbReference type="RefSeq" id="WP_005629495.1">
    <property type="nucleotide sequence ID" value="NZ_AMRA01000095.1"/>
</dbReference>
<dbReference type="PRINTS" id="PR00081">
    <property type="entry name" value="GDHRDH"/>
</dbReference>
<name>K5BJ69_MYCHD</name>
<protein>
    <submittedName>
        <fullName evidence="4">Saccharopine dehydrogenase family protein</fullName>
    </submittedName>
</protein>
<dbReference type="SUPFAM" id="SSF51735">
    <property type="entry name" value="NAD(P)-binding Rossmann-fold domains"/>
    <property type="match status" value="1"/>
</dbReference>
<dbReference type="PATRIC" id="fig|1122247.3.peg.3197"/>
<dbReference type="Proteomes" id="UP000006265">
    <property type="component" value="Unassembled WGS sequence"/>
</dbReference>
<dbReference type="GO" id="GO:0016616">
    <property type="term" value="F:oxidoreductase activity, acting on the CH-OH group of donors, NAD or NADP as acceptor"/>
    <property type="evidence" value="ECO:0007669"/>
    <property type="project" value="TreeGrafter"/>
</dbReference>
<dbReference type="InterPro" id="IPR020904">
    <property type="entry name" value="Sc_DH/Rdtase_CS"/>
</dbReference>
<reference evidence="4 5" key="1">
    <citation type="journal article" date="2012" name="J. Bacteriol.">
        <title>Genome sequence of Mycobacterium hassiacum DSM 44199, a rare source of heat-stable mycobacterial proteins.</title>
        <authorList>
            <person name="Tiago I."/>
            <person name="Maranha A."/>
            <person name="Mendes V."/>
            <person name="Alarico S."/>
            <person name="Moynihan P.J."/>
            <person name="Clarke A.J."/>
            <person name="Macedo-Ribeiro S."/>
            <person name="Pereira P.J."/>
            <person name="Empadinhas N."/>
        </authorList>
    </citation>
    <scope>NUCLEOTIDE SEQUENCE [LARGE SCALE GENOMIC DNA]</scope>
    <source>
        <strain evidence="5">DSM 44199 / CIP 105218 / JCM 12690 / 3849</strain>
    </source>
</reference>
<comment type="caution">
    <text evidence="4">The sequence shown here is derived from an EMBL/GenBank/DDBJ whole genome shotgun (WGS) entry which is preliminary data.</text>
</comment>
<dbReference type="OrthoDB" id="8991930at2"/>
<evidence type="ECO:0000313" key="4">
    <source>
        <dbReference type="EMBL" id="EKF22594.1"/>
    </source>
</evidence>
<dbReference type="CDD" id="cd05233">
    <property type="entry name" value="SDR_c"/>
    <property type="match status" value="1"/>
</dbReference>
<dbReference type="GO" id="GO:0030497">
    <property type="term" value="P:fatty acid elongation"/>
    <property type="evidence" value="ECO:0007669"/>
    <property type="project" value="TreeGrafter"/>
</dbReference>
<dbReference type="Pfam" id="PF13561">
    <property type="entry name" value="adh_short_C2"/>
    <property type="match status" value="1"/>
</dbReference>
<gene>
    <name evidence="4" type="ORF">C731_3334</name>
</gene>
<accession>K5BJ69</accession>
<evidence type="ECO:0000259" key="3">
    <source>
        <dbReference type="SMART" id="SM00822"/>
    </source>
</evidence>
<dbReference type="AlphaFoldDB" id="K5BJ69"/>
<dbReference type="InterPro" id="IPR036291">
    <property type="entry name" value="NAD(P)-bd_dom_sf"/>
</dbReference>
<evidence type="ECO:0000256" key="1">
    <source>
        <dbReference type="ARBA" id="ARBA00006484"/>
    </source>
</evidence>
<dbReference type="PANTHER" id="PTHR42760">
    <property type="entry name" value="SHORT-CHAIN DEHYDROGENASES/REDUCTASES FAMILY MEMBER"/>
    <property type="match status" value="1"/>
</dbReference>
<dbReference type="PRINTS" id="PR00080">
    <property type="entry name" value="SDRFAMILY"/>
</dbReference>
<dbReference type="Gene3D" id="3.40.50.720">
    <property type="entry name" value="NAD(P)-binding Rossmann-like Domain"/>
    <property type="match status" value="1"/>
</dbReference>
<sequence length="257" mass="26628">MSQARTAVVIGAASGIGWAGARTLAADGYRVTLADRNVDGARERAAELGEPHTAAHVEVTDEASVQRLFDDLAAAGPLDAVVNCAGFSNVGPITDMPVEEFRAVVDVCLTGAFIVTKYAGRTLREGGALVSISSLNGRQPAAGMSAYCAAKAGLSMLTQVAALELGPRRIRVNAIAPGFVHTPLTAPAAAVPGVVEDYVDNTALGRAGTPEDIAAAVRYLCSPEASWVTGSVFDINGGAHLKKYPDIMFHVNNLVQQ</sequence>
<evidence type="ECO:0000313" key="5">
    <source>
        <dbReference type="Proteomes" id="UP000006265"/>
    </source>
</evidence>
<dbReference type="STRING" id="1122247.GCA_000379865_04262"/>
<dbReference type="FunFam" id="3.40.50.720:FF:000084">
    <property type="entry name" value="Short-chain dehydrogenase reductase"/>
    <property type="match status" value="1"/>
</dbReference>
<organism evidence="4 5">
    <name type="scientific">Mycolicibacterium hassiacum (strain DSM 44199 / CIP 105218 / JCM 12690 / 3849)</name>
    <name type="common">Mycobacterium hassiacum</name>
    <dbReference type="NCBI Taxonomy" id="1122247"/>
    <lineage>
        <taxon>Bacteria</taxon>
        <taxon>Bacillati</taxon>
        <taxon>Actinomycetota</taxon>
        <taxon>Actinomycetes</taxon>
        <taxon>Mycobacteriales</taxon>
        <taxon>Mycobacteriaceae</taxon>
        <taxon>Mycolicibacterium</taxon>
    </lineage>
</organism>
<keyword evidence="2" id="KW-0560">Oxidoreductase</keyword>
<feature type="domain" description="Ketoreductase" evidence="3">
    <location>
        <begin position="5"/>
        <end position="178"/>
    </location>
</feature>
<keyword evidence="5" id="KW-1185">Reference proteome</keyword>
<dbReference type="EMBL" id="AMRA01000095">
    <property type="protein sequence ID" value="EKF22594.1"/>
    <property type="molecule type" value="Genomic_DNA"/>
</dbReference>
<dbReference type="PANTHER" id="PTHR42760:SF40">
    <property type="entry name" value="3-OXOACYL-[ACYL-CARRIER-PROTEIN] REDUCTASE, CHLOROPLASTIC"/>
    <property type="match status" value="1"/>
</dbReference>
<proteinExistence type="inferred from homology"/>
<dbReference type="eggNOG" id="COG1028">
    <property type="taxonomic scope" value="Bacteria"/>
</dbReference>
<evidence type="ECO:0000256" key="2">
    <source>
        <dbReference type="ARBA" id="ARBA00023002"/>
    </source>
</evidence>